<accession>A0A9X4NPF6</accession>
<dbReference type="Pfam" id="PF11008">
    <property type="entry name" value="DUF2846"/>
    <property type="match status" value="1"/>
</dbReference>
<keyword evidence="3" id="KW-1185">Reference proteome</keyword>
<dbReference type="InterPro" id="IPR016596">
    <property type="entry name" value="UCP012335"/>
</dbReference>
<gene>
    <name evidence="2" type="ORF">H010_05725</name>
</gene>
<proteinExistence type="predicted"/>
<evidence type="ECO:0000259" key="1">
    <source>
        <dbReference type="Pfam" id="PF11008"/>
    </source>
</evidence>
<organism evidence="2 3">
    <name type="scientific">Hydrogenophaga taeniospiralis CCUG 15921</name>
    <dbReference type="NCBI Taxonomy" id="1281780"/>
    <lineage>
        <taxon>Bacteria</taxon>
        <taxon>Pseudomonadati</taxon>
        <taxon>Pseudomonadota</taxon>
        <taxon>Betaproteobacteria</taxon>
        <taxon>Burkholderiales</taxon>
        <taxon>Comamonadaceae</taxon>
        <taxon>Hydrogenophaga</taxon>
    </lineage>
</organism>
<sequence length="138" mass="14746">MLAASLATGCASVNMADATQDAARKTFTAPADKAGIYIYRNETMGAAVKMPVTVDGQMIGQTAANTYLYKEVAPGKHKVESLTEGSENKMEVDVKAGTLTYIWQEVKMGMWAAASKLHLVSPEQGQKGVMETKLAVTQ</sequence>
<protein>
    <recommendedName>
        <fullName evidence="1">DUF2846 domain-containing protein</fullName>
    </recommendedName>
</protein>
<dbReference type="EMBL" id="AOGK01000004">
    <property type="protein sequence ID" value="MDG5974742.1"/>
    <property type="molecule type" value="Genomic_DNA"/>
</dbReference>
<dbReference type="Proteomes" id="UP001152876">
    <property type="component" value="Unassembled WGS sequence"/>
</dbReference>
<name>A0A9X4NPF6_9BURK</name>
<comment type="caution">
    <text evidence="2">The sequence shown here is derived from an EMBL/GenBank/DDBJ whole genome shotgun (WGS) entry which is preliminary data.</text>
</comment>
<dbReference type="AlphaFoldDB" id="A0A9X4NPF6"/>
<feature type="domain" description="DUF2846" evidence="1">
    <location>
        <begin position="31"/>
        <end position="109"/>
    </location>
</feature>
<dbReference type="PIRSF" id="PIRSF012335">
    <property type="entry name" value="UCP012335"/>
    <property type="match status" value="1"/>
</dbReference>
<reference evidence="2" key="1">
    <citation type="submission" date="2013-01" db="EMBL/GenBank/DDBJ databases">
        <title>Genome draft of Hydrogenophaga taeniospiralis 2K1.</title>
        <authorList>
            <person name="Gomila M."/>
            <person name="Lalucat J."/>
        </authorList>
    </citation>
    <scope>NUCLEOTIDE SEQUENCE</scope>
    <source>
        <strain evidence="2">CCUG 15921</strain>
    </source>
</reference>
<evidence type="ECO:0000313" key="3">
    <source>
        <dbReference type="Proteomes" id="UP001152876"/>
    </source>
</evidence>
<dbReference type="InterPro" id="IPR022548">
    <property type="entry name" value="DUF2846"/>
</dbReference>
<evidence type="ECO:0000313" key="2">
    <source>
        <dbReference type="EMBL" id="MDG5974742.1"/>
    </source>
</evidence>